<reference evidence="9 10" key="1">
    <citation type="submission" date="2015-09" db="EMBL/GenBank/DDBJ databases">
        <title>Trachymyrmex cornetzi WGS genome.</title>
        <authorList>
            <person name="Nygaard S."/>
            <person name="Hu H."/>
            <person name="Boomsma J."/>
            <person name="Zhang G."/>
        </authorList>
    </citation>
    <scope>NUCLEOTIDE SEQUENCE [LARGE SCALE GENOMIC DNA]</scope>
    <source>
        <strain evidence="9">Tcor2-1</strain>
        <tissue evidence="9">Whole body</tissue>
    </source>
</reference>
<evidence type="ECO:0000256" key="3">
    <source>
        <dbReference type="ARBA" id="ARBA00022692"/>
    </source>
</evidence>
<name>A0A151JB32_9HYME</name>
<keyword evidence="8" id="KW-0807">Transducer</keyword>
<dbReference type="EMBL" id="KQ979254">
    <property type="protein sequence ID" value="KYN22099.1"/>
    <property type="molecule type" value="Genomic_DNA"/>
</dbReference>
<dbReference type="GO" id="GO:0007165">
    <property type="term" value="P:signal transduction"/>
    <property type="evidence" value="ECO:0007669"/>
    <property type="project" value="UniProtKB-KW"/>
</dbReference>
<dbReference type="InterPro" id="IPR004117">
    <property type="entry name" value="7tm6_olfct_rcpt"/>
</dbReference>
<evidence type="ECO:0000256" key="4">
    <source>
        <dbReference type="ARBA" id="ARBA00022725"/>
    </source>
</evidence>
<keyword evidence="4" id="KW-0552">Olfaction</keyword>
<keyword evidence="7" id="KW-0675">Receptor</keyword>
<keyword evidence="6" id="KW-0472">Membrane</keyword>
<comment type="subcellular location">
    <subcellularLocation>
        <location evidence="1">Membrane</location>
        <topology evidence="1">Multi-pass membrane protein</topology>
    </subcellularLocation>
</comment>
<evidence type="ECO:0000256" key="5">
    <source>
        <dbReference type="ARBA" id="ARBA00022989"/>
    </source>
</evidence>
<evidence type="ECO:0000313" key="10">
    <source>
        <dbReference type="Proteomes" id="UP000078492"/>
    </source>
</evidence>
<evidence type="ECO:0000313" key="9">
    <source>
        <dbReference type="EMBL" id="KYN22099.1"/>
    </source>
</evidence>
<evidence type="ECO:0000256" key="8">
    <source>
        <dbReference type="ARBA" id="ARBA00023224"/>
    </source>
</evidence>
<accession>A0A151JB32</accession>
<dbReference type="GO" id="GO:0016020">
    <property type="term" value="C:membrane"/>
    <property type="evidence" value="ECO:0007669"/>
    <property type="project" value="UniProtKB-SubCell"/>
</dbReference>
<keyword evidence="10" id="KW-1185">Reference proteome</keyword>
<dbReference type="Pfam" id="PF02949">
    <property type="entry name" value="7tm_6"/>
    <property type="match status" value="1"/>
</dbReference>
<dbReference type="STRING" id="471704.A0A151JB32"/>
<evidence type="ECO:0000256" key="7">
    <source>
        <dbReference type="ARBA" id="ARBA00023170"/>
    </source>
</evidence>
<dbReference type="GO" id="GO:0005549">
    <property type="term" value="F:odorant binding"/>
    <property type="evidence" value="ECO:0007669"/>
    <property type="project" value="InterPro"/>
</dbReference>
<protein>
    <submittedName>
        <fullName evidence="9">Uncharacterized protein</fullName>
    </submittedName>
</protein>
<dbReference type="Proteomes" id="UP000078492">
    <property type="component" value="Unassembled WGS sequence"/>
</dbReference>
<keyword evidence="3" id="KW-0812">Transmembrane</keyword>
<evidence type="ECO:0000256" key="6">
    <source>
        <dbReference type="ARBA" id="ARBA00023136"/>
    </source>
</evidence>
<dbReference type="GO" id="GO:0004984">
    <property type="term" value="F:olfactory receptor activity"/>
    <property type="evidence" value="ECO:0007669"/>
    <property type="project" value="InterPro"/>
</dbReference>
<keyword evidence="2" id="KW-0716">Sensory transduction</keyword>
<feature type="non-terminal residue" evidence="9">
    <location>
        <position position="1"/>
    </location>
</feature>
<dbReference type="AlphaFoldDB" id="A0A151JB32"/>
<gene>
    <name evidence="9" type="ORF">ALC57_05517</name>
</gene>
<organism evidence="9 10">
    <name type="scientific">Trachymyrmex cornetzi</name>
    <dbReference type="NCBI Taxonomy" id="471704"/>
    <lineage>
        <taxon>Eukaryota</taxon>
        <taxon>Metazoa</taxon>
        <taxon>Ecdysozoa</taxon>
        <taxon>Arthropoda</taxon>
        <taxon>Hexapoda</taxon>
        <taxon>Insecta</taxon>
        <taxon>Pterygota</taxon>
        <taxon>Neoptera</taxon>
        <taxon>Endopterygota</taxon>
        <taxon>Hymenoptera</taxon>
        <taxon>Apocrita</taxon>
        <taxon>Aculeata</taxon>
        <taxon>Formicoidea</taxon>
        <taxon>Formicidae</taxon>
        <taxon>Myrmicinae</taxon>
        <taxon>Trachymyrmex</taxon>
    </lineage>
</organism>
<proteinExistence type="predicted"/>
<keyword evidence="5" id="KW-1133">Transmembrane helix</keyword>
<evidence type="ECO:0000256" key="2">
    <source>
        <dbReference type="ARBA" id="ARBA00022606"/>
    </source>
</evidence>
<evidence type="ECO:0000256" key="1">
    <source>
        <dbReference type="ARBA" id="ARBA00004141"/>
    </source>
</evidence>
<sequence>VCRMNIAWYQTSSRTRKILIFMLMKTREPCVLTAGKMFVISMDTFSTVRHILITYIHIIYVYKILIHTYTCIYKNIILKSKKLF</sequence>